<feature type="non-terminal residue" evidence="3">
    <location>
        <position position="210"/>
    </location>
</feature>
<protein>
    <recommendedName>
        <fullName evidence="2">SMP-30/Gluconolactonase/LRE-like region domain-containing protein</fullName>
    </recommendedName>
</protein>
<evidence type="ECO:0000259" key="2">
    <source>
        <dbReference type="Pfam" id="PF08450"/>
    </source>
</evidence>
<dbReference type="PANTHER" id="PTHR47572:SF4">
    <property type="entry name" value="LACTONASE DRP35"/>
    <property type="match status" value="1"/>
</dbReference>
<evidence type="ECO:0000313" key="3">
    <source>
        <dbReference type="EMBL" id="SVA99162.1"/>
    </source>
</evidence>
<feature type="domain" description="SMP-30/Gluconolactonase/LRE-like region" evidence="2">
    <location>
        <begin position="48"/>
        <end position="210"/>
    </location>
</feature>
<dbReference type="AlphaFoldDB" id="A0A382ADI9"/>
<reference evidence="3" key="1">
    <citation type="submission" date="2018-05" db="EMBL/GenBank/DDBJ databases">
        <authorList>
            <person name="Lanie J.A."/>
            <person name="Ng W.-L."/>
            <person name="Kazmierczak K.M."/>
            <person name="Andrzejewski T.M."/>
            <person name="Davidsen T.M."/>
            <person name="Wayne K.J."/>
            <person name="Tettelin H."/>
            <person name="Glass J.I."/>
            <person name="Rusch D."/>
            <person name="Podicherti R."/>
            <person name="Tsui H.-C.T."/>
            <person name="Winkler M.E."/>
        </authorList>
    </citation>
    <scope>NUCLEOTIDE SEQUENCE</scope>
</reference>
<dbReference type="GO" id="GO:0016787">
    <property type="term" value="F:hydrolase activity"/>
    <property type="evidence" value="ECO:0007669"/>
    <property type="project" value="UniProtKB-KW"/>
</dbReference>
<dbReference type="InterPro" id="IPR051262">
    <property type="entry name" value="SMP-30/CGR1_Lactonase"/>
</dbReference>
<sequence length="210" mass="23923">MTDYLLSRDWDRDVVPYPDPAIEILDPRFIPYVLGTATIERLFTGARWSEGPVWFGDNHCLIWSDIPNNRMLRWTEETGVVSVFRSPSNNTNGNTRDREGCLISCEHDTRRVTRTELDGSITVLMDQFEGKLLNAPNDVVVRSDGSIWLTDPGYGILMNYEGHLAKYELPTNVYRLDPRTGQATVVADDFEKPNGLCFSPDESRLYIVDT</sequence>
<accession>A0A382ADI9</accession>
<gene>
    <name evidence="3" type="ORF">METZ01_LOCUS152016</name>
</gene>
<evidence type="ECO:0000256" key="1">
    <source>
        <dbReference type="ARBA" id="ARBA00022801"/>
    </source>
</evidence>
<dbReference type="Pfam" id="PF08450">
    <property type="entry name" value="SGL"/>
    <property type="match status" value="1"/>
</dbReference>
<dbReference type="EMBL" id="UINC01024794">
    <property type="protein sequence ID" value="SVA99162.1"/>
    <property type="molecule type" value="Genomic_DNA"/>
</dbReference>
<dbReference type="InterPro" id="IPR013658">
    <property type="entry name" value="SGL"/>
</dbReference>
<dbReference type="InterPro" id="IPR011042">
    <property type="entry name" value="6-blade_b-propeller_TolB-like"/>
</dbReference>
<dbReference type="PANTHER" id="PTHR47572">
    <property type="entry name" value="LIPOPROTEIN-RELATED"/>
    <property type="match status" value="1"/>
</dbReference>
<name>A0A382ADI9_9ZZZZ</name>
<dbReference type="Gene3D" id="2.120.10.30">
    <property type="entry name" value="TolB, C-terminal domain"/>
    <property type="match status" value="1"/>
</dbReference>
<proteinExistence type="predicted"/>
<organism evidence="3">
    <name type="scientific">marine metagenome</name>
    <dbReference type="NCBI Taxonomy" id="408172"/>
    <lineage>
        <taxon>unclassified sequences</taxon>
        <taxon>metagenomes</taxon>
        <taxon>ecological metagenomes</taxon>
    </lineage>
</organism>
<dbReference type="SUPFAM" id="SSF63829">
    <property type="entry name" value="Calcium-dependent phosphotriesterase"/>
    <property type="match status" value="1"/>
</dbReference>
<keyword evidence="1" id="KW-0378">Hydrolase</keyword>